<accession>A0AAU8N6D8</accession>
<dbReference type="Pfam" id="PF10593">
    <property type="entry name" value="Z1"/>
    <property type="match status" value="1"/>
</dbReference>
<sequence>MREIIQDGERVSNFLSELSAEIGEAAASNVLQTSVNILERIPEVNSSEKILGLLYGLIQSGKTNIINMTVALAADNGYKLFVVLTDRNNSLQDQTFDRSDSALSGMLVRKMDEISEEDPEYLKTVLETDGIVLICKKDTADLEKLITFLSNQDLTDISALIADDEADAIGLNTNQRIEGEDPSAINQQLLDLRDMVSTQLYLQVTATPQAIILQNKEDTGFYPEFIEIVDAGRGYTGIHTFFQENAKEHIRNVEKEEIKELARMESDDEDITSIPDGLMSALSNFVIGASVRLLENTEPRREQKFTFLCHISPYQLIHTRIKKLTKKFVADLYKALKRPEESEKRDFIMHYLLAAYADLEDTHPKIPVFPDVLKVLSDNINSHDVIVLNAAPESQSNIKLNKKYNFIIGGNKLGRGLTIPRLLVTYYGRVVARPQVDTLMQHARMCGYRSKDLTVTRVFIPEDIADLFEEICEHDAVQRDIIKNHNIESTLYLNRDNLSPSRPNVIPNSVGAYKPGQLRFPKVPEFHSGVIEEVTSYVNEKVLDITEPFEPVEIEVDTVIDIFNKIPLLVTGGWRTKVIVEYLSWYKANRSNSINMLYNIDTNIGLSKSRGSKEIGSVLSPSMQRIVSEVDSKKPLAIFVRNRGVKEGWDGVDFWIPLFRFPEDENNILFNLNNI</sequence>
<feature type="domain" description="Putative endonuclease Z1" evidence="1">
    <location>
        <begin position="278"/>
        <end position="486"/>
    </location>
</feature>
<organism evidence="2">
    <name type="scientific">Paenibacillus sp. AN1007</name>
    <dbReference type="NCBI Taxonomy" id="3151385"/>
    <lineage>
        <taxon>Bacteria</taxon>
        <taxon>Bacillati</taxon>
        <taxon>Bacillota</taxon>
        <taxon>Bacilli</taxon>
        <taxon>Bacillales</taxon>
        <taxon>Paenibacillaceae</taxon>
        <taxon>Paenibacillus</taxon>
    </lineage>
</organism>
<evidence type="ECO:0000313" key="2">
    <source>
        <dbReference type="EMBL" id="XCP93403.1"/>
    </source>
</evidence>
<name>A0AAU8N6D8_9BACL</name>
<reference evidence="2" key="1">
    <citation type="submission" date="2024-05" db="EMBL/GenBank/DDBJ databases">
        <title>Draft genome assemblies of 36 bacteria isolated from hibernating arctic ground squirrels.</title>
        <authorList>
            <person name="McKee H."/>
            <person name="Mullen L."/>
            <person name="Drown D.M."/>
            <person name="Duddleston K.N."/>
        </authorList>
    </citation>
    <scope>NUCLEOTIDE SEQUENCE</scope>
    <source>
        <strain evidence="2">AN1007</strain>
    </source>
</reference>
<dbReference type="EMBL" id="CP159992">
    <property type="protein sequence ID" value="XCP93403.1"/>
    <property type="molecule type" value="Genomic_DNA"/>
</dbReference>
<protein>
    <submittedName>
        <fullName evidence="2">Z1 domain-containing protein</fullName>
    </submittedName>
</protein>
<evidence type="ECO:0000259" key="1">
    <source>
        <dbReference type="Pfam" id="PF10593"/>
    </source>
</evidence>
<dbReference type="InterPro" id="IPR018310">
    <property type="entry name" value="Put_endonuclease_Z1-dom"/>
</dbReference>
<dbReference type="RefSeq" id="WP_366290136.1">
    <property type="nucleotide sequence ID" value="NZ_CP159992.1"/>
</dbReference>
<dbReference type="AlphaFoldDB" id="A0AAU8N6D8"/>
<proteinExistence type="predicted"/>
<gene>
    <name evidence="2" type="ORF">ABXS70_19555</name>
</gene>